<dbReference type="PANTHER" id="PTHR35526">
    <property type="entry name" value="ANTI-SIGMA-F FACTOR RSBW-RELATED"/>
    <property type="match status" value="1"/>
</dbReference>
<feature type="domain" description="Histidine kinase/HSP90-like ATPase" evidence="2">
    <location>
        <begin position="14"/>
        <end position="129"/>
    </location>
</feature>
<keyword evidence="1" id="KW-0723">Serine/threonine-protein kinase</keyword>
<sequence>MDTSLRAISTTIAGRPERVADAREFVADALRGTSFVDDAVLMVSEVAANAVRHTASGCTGGSYTVIVGPTDDGAGFRVEVHDAGAASVPCVRRAPGDADGTNGRGVTIMDLLATRWGFEREADQHTVVWFEVPR</sequence>
<name>A0A8J3SLE2_9ACTN</name>
<dbReference type="CDD" id="cd16936">
    <property type="entry name" value="HATPase_RsbW-like"/>
    <property type="match status" value="1"/>
</dbReference>
<dbReference type="AlphaFoldDB" id="A0A8J3SLE2"/>
<evidence type="ECO:0000259" key="2">
    <source>
        <dbReference type="Pfam" id="PF13581"/>
    </source>
</evidence>
<dbReference type="Pfam" id="PF13581">
    <property type="entry name" value="HATPase_c_2"/>
    <property type="match status" value="1"/>
</dbReference>
<keyword evidence="3" id="KW-0547">Nucleotide-binding</keyword>
<evidence type="ECO:0000313" key="3">
    <source>
        <dbReference type="EMBL" id="GIH95399.1"/>
    </source>
</evidence>
<dbReference type="InterPro" id="IPR003594">
    <property type="entry name" value="HATPase_dom"/>
</dbReference>
<keyword evidence="1" id="KW-0418">Kinase</keyword>
<reference evidence="3 4" key="1">
    <citation type="submission" date="2021-01" db="EMBL/GenBank/DDBJ databases">
        <title>Whole genome shotgun sequence of Planobispora siamensis NBRC 107568.</title>
        <authorList>
            <person name="Komaki H."/>
            <person name="Tamura T."/>
        </authorList>
    </citation>
    <scope>NUCLEOTIDE SEQUENCE [LARGE SCALE GENOMIC DNA]</scope>
    <source>
        <strain evidence="3 4">NBRC 107568</strain>
    </source>
</reference>
<keyword evidence="3" id="KW-0067">ATP-binding</keyword>
<dbReference type="GO" id="GO:0005524">
    <property type="term" value="F:ATP binding"/>
    <property type="evidence" value="ECO:0007669"/>
    <property type="project" value="UniProtKB-KW"/>
</dbReference>
<dbReference type="EMBL" id="BOOJ01000052">
    <property type="protein sequence ID" value="GIH95399.1"/>
    <property type="molecule type" value="Genomic_DNA"/>
</dbReference>
<organism evidence="3 4">
    <name type="scientific">Planobispora siamensis</name>
    <dbReference type="NCBI Taxonomy" id="936338"/>
    <lineage>
        <taxon>Bacteria</taxon>
        <taxon>Bacillati</taxon>
        <taxon>Actinomycetota</taxon>
        <taxon>Actinomycetes</taxon>
        <taxon>Streptosporangiales</taxon>
        <taxon>Streptosporangiaceae</taxon>
        <taxon>Planobispora</taxon>
    </lineage>
</organism>
<dbReference type="PANTHER" id="PTHR35526:SF3">
    <property type="entry name" value="ANTI-SIGMA-F FACTOR RSBW"/>
    <property type="match status" value="1"/>
</dbReference>
<dbReference type="Gene3D" id="3.30.565.10">
    <property type="entry name" value="Histidine kinase-like ATPase, C-terminal domain"/>
    <property type="match status" value="1"/>
</dbReference>
<keyword evidence="4" id="KW-1185">Reference proteome</keyword>
<dbReference type="SUPFAM" id="SSF55874">
    <property type="entry name" value="ATPase domain of HSP90 chaperone/DNA topoisomerase II/histidine kinase"/>
    <property type="match status" value="1"/>
</dbReference>
<accession>A0A8J3SLE2</accession>
<evidence type="ECO:0000256" key="1">
    <source>
        <dbReference type="ARBA" id="ARBA00022527"/>
    </source>
</evidence>
<proteinExistence type="predicted"/>
<keyword evidence="1" id="KW-0808">Transferase</keyword>
<dbReference type="Proteomes" id="UP000619788">
    <property type="component" value="Unassembled WGS sequence"/>
</dbReference>
<dbReference type="InterPro" id="IPR036890">
    <property type="entry name" value="HATPase_C_sf"/>
</dbReference>
<dbReference type="RefSeq" id="WP_204067495.1">
    <property type="nucleotide sequence ID" value="NZ_BOOJ01000052.1"/>
</dbReference>
<dbReference type="GO" id="GO:0004674">
    <property type="term" value="F:protein serine/threonine kinase activity"/>
    <property type="evidence" value="ECO:0007669"/>
    <property type="project" value="UniProtKB-KW"/>
</dbReference>
<evidence type="ECO:0000313" key="4">
    <source>
        <dbReference type="Proteomes" id="UP000619788"/>
    </source>
</evidence>
<gene>
    <name evidence="3" type="ORF">Psi01_60290</name>
</gene>
<dbReference type="InterPro" id="IPR050267">
    <property type="entry name" value="Anti-sigma-factor_SerPK"/>
</dbReference>
<comment type="caution">
    <text evidence="3">The sequence shown here is derived from an EMBL/GenBank/DDBJ whole genome shotgun (WGS) entry which is preliminary data.</text>
</comment>
<protein>
    <submittedName>
        <fullName evidence="3">ATP-binding protein</fullName>
    </submittedName>
</protein>